<comment type="caution">
    <text evidence="1">The sequence shown here is derived from an EMBL/GenBank/DDBJ whole genome shotgun (WGS) entry which is preliminary data.</text>
</comment>
<dbReference type="Proteomes" id="UP001140949">
    <property type="component" value="Unassembled WGS sequence"/>
</dbReference>
<accession>A0AAX6HMN4</accession>
<keyword evidence="1" id="KW-0689">Ribosomal protein</keyword>
<reference evidence="1" key="2">
    <citation type="submission" date="2023-04" db="EMBL/GenBank/DDBJ databases">
        <authorList>
            <person name="Bruccoleri R.E."/>
            <person name="Oakeley E.J."/>
            <person name="Faust A.-M."/>
            <person name="Dessus-Babus S."/>
            <person name="Altorfer M."/>
            <person name="Burckhardt D."/>
            <person name="Oertli M."/>
            <person name="Naumann U."/>
            <person name="Petersen F."/>
            <person name="Wong J."/>
        </authorList>
    </citation>
    <scope>NUCLEOTIDE SEQUENCE</scope>
    <source>
        <strain evidence="1">GSM-AAB239-AS_SAM_17_03QT</strain>
        <tissue evidence="1">Leaf</tissue>
    </source>
</reference>
<evidence type="ECO:0000313" key="1">
    <source>
        <dbReference type="EMBL" id="KAJ6842018.1"/>
    </source>
</evidence>
<organism evidence="1 2">
    <name type="scientific">Iris pallida</name>
    <name type="common">Sweet iris</name>
    <dbReference type="NCBI Taxonomy" id="29817"/>
    <lineage>
        <taxon>Eukaryota</taxon>
        <taxon>Viridiplantae</taxon>
        <taxon>Streptophyta</taxon>
        <taxon>Embryophyta</taxon>
        <taxon>Tracheophyta</taxon>
        <taxon>Spermatophyta</taxon>
        <taxon>Magnoliopsida</taxon>
        <taxon>Liliopsida</taxon>
        <taxon>Asparagales</taxon>
        <taxon>Iridaceae</taxon>
        <taxon>Iridoideae</taxon>
        <taxon>Irideae</taxon>
        <taxon>Iris</taxon>
    </lineage>
</organism>
<dbReference type="AlphaFoldDB" id="A0AAX6HMN4"/>
<dbReference type="EMBL" id="JANAVB010008197">
    <property type="protein sequence ID" value="KAJ6842018.1"/>
    <property type="molecule type" value="Genomic_DNA"/>
</dbReference>
<evidence type="ECO:0000313" key="2">
    <source>
        <dbReference type="Proteomes" id="UP001140949"/>
    </source>
</evidence>
<dbReference type="GO" id="GO:0005840">
    <property type="term" value="C:ribosome"/>
    <property type="evidence" value="ECO:0007669"/>
    <property type="project" value="UniProtKB-KW"/>
</dbReference>
<name>A0AAX6HMN4_IRIPA</name>
<protein>
    <submittedName>
        <fullName evidence="1">60S ribosomal protein L30</fullName>
    </submittedName>
</protein>
<keyword evidence="2" id="KW-1185">Reference proteome</keyword>
<sequence>MAPTKKTKKTIHSHDVRLCCVLNAEEDDGEYKQQAGARHEEREVHTRLQDGPQVPQELQRSSLYPYFCPSKTLIFLAVLLDFELWFWDWSLALWLMNSAFEMNAAPYIDFTLLFHFGFL</sequence>
<keyword evidence="1" id="KW-0687">Ribonucleoprotein</keyword>
<gene>
    <name evidence="1" type="ORF">M6B38_304145</name>
</gene>
<reference evidence="1" key="1">
    <citation type="journal article" date="2023" name="GigaByte">
        <title>Genome assembly of the bearded iris, Iris pallida Lam.</title>
        <authorList>
            <person name="Bruccoleri R.E."/>
            <person name="Oakeley E.J."/>
            <person name="Faust A.M.E."/>
            <person name="Altorfer M."/>
            <person name="Dessus-Babus S."/>
            <person name="Burckhardt D."/>
            <person name="Oertli M."/>
            <person name="Naumann U."/>
            <person name="Petersen F."/>
            <person name="Wong J."/>
        </authorList>
    </citation>
    <scope>NUCLEOTIDE SEQUENCE</scope>
    <source>
        <strain evidence="1">GSM-AAB239-AS_SAM_17_03QT</strain>
    </source>
</reference>
<proteinExistence type="predicted"/>